<keyword evidence="2" id="KW-1185">Reference proteome</keyword>
<sequence>MPDHFNSHLIHQCLTYELKSDKQTQPNSISIISTHLQFSFAFHISLNLLSNHRSTRDEYIIIIIPKSQTDFNEQINLEADAHLSNLDPQLNLLLGDVQFW</sequence>
<dbReference type="HOGENOM" id="CLU_2306718_0_0_1"/>
<dbReference type="Proteomes" id="UP000001072">
    <property type="component" value="Unassembled WGS sequence"/>
</dbReference>
<reference evidence="2" key="1">
    <citation type="journal article" date="2011" name="Proc. Natl. Acad. Sci. U.S.A.">
        <title>Obligate biotrophy features unraveled by the genomic analysis of rust fungi.</title>
        <authorList>
            <person name="Duplessis S."/>
            <person name="Cuomo C.A."/>
            <person name="Lin Y.-C."/>
            <person name="Aerts A."/>
            <person name="Tisserant E."/>
            <person name="Veneault-Fourrey C."/>
            <person name="Joly D.L."/>
            <person name="Hacquard S."/>
            <person name="Amselem J."/>
            <person name="Cantarel B.L."/>
            <person name="Chiu R."/>
            <person name="Coutinho P.M."/>
            <person name="Feau N."/>
            <person name="Field M."/>
            <person name="Frey P."/>
            <person name="Gelhaye E."/>
            <person name="Goldberg J."/>
            <person name="Grabherr M.G."/>
            <person name="Kodira C.D."/>
            <person name="Kohler A."/>
            <person name="Kuees U."/>
            <person name="Lindquist E.A."/>
            <person name="Lucas S.M."/>
            <person name="Mago R."/>
            <person name="Mauceli E."/>
            <person name="Morin E."/>
            <person name="Murat C."/>
            <person name="Pangilinan J.L."/>
            <person name="Park R."/>
            <person name="Pearson M."/>
            <person name="Quesneville H."/>
            <person name="Rouhier N."/>
            <person name="Sakthikumar S."/>
            <person name="Salamov A.A."/>
            <person name="Schmutz J."/>
            <person name="Selles B."/>
            <person name="Shapiro H."/>
            <person name="Tanguay P."/>
            <person name="Tuskan G.A."/>
            <person name="Henrissat B."/>
            <person name="Van de Peer Y."/>
            <person name="Rouze P."/>
            <person name="Ellis J.G."/>
            <person name="Dodds P.N."/>
            <person name="Schein J.E."/>
            <person name="Zhong S."/>
            <person name="Hamelin R.C."/>
            <person name="Grigoriev I.V."/>
            <person name="Szabo L.J."/>
            <person name="Martin F."/>
        </authorList>
    </citation>
    <scope>NUCLEOTIDE SEQUENCE [LARGE SCALE GENOMIC DNA]</scope>
    <source>
        <strain evidence="2">98AG31 / pathotype 3-4-7</strain>
    </source>
</reference>
<organism evidence="2">
    <name type="scientific">Melampsora larici-populina (strain 98AG31 / pathotype 3-4-7)</name>
    <name type="common">Poplar leaf rust fungus</name>
    <dbReference type="NCBI Taxonomy" id="747676"/>
    <lineage>
        <taxon>Eukaryota</taxon>
        <taxon>Fungi</taxon>
        <taxon>Dikarya</taxon>
        <taxon>Basidiomycota</taxon>
        <taxon>Pucciniomycotina</taxon>
        <taxon>Pucciniomycetes</taxon>
        <taxon>Pucciniales</taxon>
        <taxon>Melampsoraceae</taxon>
        <taxon>Melampsora</taxon>
    </lineage>
</organism>
<dbReference type="RefSeq" id="XP_007416479.1">
    <property type="nucleotide sequence ID" value="XM_007416417.1"/>
</dbReference>
<dbReference type="InParanoid" id="F4S518"/>
<protein>
    <submittedName>
        <fullName evidence="1">Uncharacterized protein</fullName>
    </submittedName>
</protein>
<gene>
    <name evidence="1" type="ORF">MELLADRAFT_93726</name>
</gene>
<name>F4S518_MELLP</name>
<dbReference type="VEuPathDB" id="FungiDB:MELLADRAFT_93726"/>
<proteinExistence type="predicted"/>
<accession>F4S518</accession>
<evidence type="ECO:0000313" key="2">
    <source>
        <dbReference type="Proteomes" id="UP000001072"/>
    </source>
</evidence>
<dbReference type="EMBL" id="GL883149">
    <property type="protein sequence ID" value="EGG00280.1"/>
    <property type="molecule type" value="Genomic_DNA"/>
</dbReference>
<dbReference type="KEGG" id="mlr:MELLADRAFT_93726"/>
<dbReference type="GeneID" id="18936672"/>
<evidence type="ECO:0000313" key="1">
    <source>
        <dbReference type="EMBL" id="EGG00280.1"/>
    </source>
</evidence>
<dbReference type="AlphaFoldDB" id="F4S518"/>